<dbReference type="EMBL" id="JAPDHZ010000003">
    <property type="protein sequence ID" value="MDG0792580.1"/>
    <property type="molecule type" value="Genomic_DNA"/>
</dbReference>
<dbReference type="EMBL" id="JAPDHZ010000002">
    <property type="protein sequence ID" value="MDG0790596.1"/>
    <property type="molecule type" value="Genomic_DNA"/>
</dbReference>
<comment type="caution">
    <text evidence="2">The sequence shown here is derived from an EMBL/GenBank/DDBJ whole genome shotgun (WGS) entry which is preliminary data.</text>
</comment>
<dbReference type="RefSeq" id="WP_277564414.1">
    <property type="nucleotide sequence ID" value="NZ_JAPDHZ010000002.1"/>
</dbReference>
<evidence type="ECO:0000313" key="2">
    <source>
        <dbReference type="EMBL" id="MDG0790596.1"/>
    </source>
</evidence>
<proteinExistence type="predicted"/>
<evidence type="ECO:0000259" key="1">
    <source>
        <dbReference type="Pfam" id="PF13518"/>
    </source>
</evidence>
<dbReference type="AlphaFoldDB" id="A0A9X4QLR5"/>
<dbReference type="InterPro" id="IPR055247">
    <property type="entry name" value="InsJ-like_HTH"/>
</dbReference>
<organism evidence="2 4">
    <name type="scientific">Cohnella ginsengisoli</name>
    <dbReference type="NCBI Taxonomy" id="425004"/>
    <lineage>
        <taxon>Bacteria</taxon>
        <taxon>Bacillati</taxon>
        <taxon>Bacillota</taxon>
        <taxon>Bacilli</taxon>
        <taxon>Bacillales</taxon>
        <taxon>Paenibacillaceae</taxon>
        <taxon>Cohnella</taxon>
    </lineage>
</organism>
<reference evidence="2 4" key="1">
    <citation type="submission" date="2022-10" db="EMBL/GenBank/DDBJ databases">
        <title>Comparative genomic analysis of Cohnella hashimotonis sp. nov., isolated from the International Space Station.</title>
        <authorList>
            <person name="Simpson A."/>
            <person name="Venkateswaran K."/>
        </authorList>
    </citation>
    <scope>NUCLEOTIDE SEQUENCE [LARGE SCALE GENOMIC DNA]</scope>
    <source>
        <strain evidence="2 4">DSM 18997</strain>
    </source>
</reference>
<keyword evidence="4" id="KW-1185">Reference proteome</keyword>
<gene>
    <name evidence="2" type="ORF">OMP38_06805</name>
    <name evidence="3" type="ORF">OMP38_18130</name>
</gene>
<dbReference type="Proteomes" id="UP001153387">
    <property type="component" value="Unassembled WGS sequence"/>
</dbReference>
<feature type="domain" description="Insertion element IS150 protein InsJ-like helix-turn-helix" evidence="1">
    <location>
        <begin position="15"/>
        <end position="67"/>
    </location>
</feature>
<dbReference type="SUPFAM" id="SSF46689">
    <property type="entry name" value="Homeodomain-like"/>
    <property type="match status" value="1"/>
</dbReference>
<accession>A0A9X4QLR5</accession>
<evidence type="ECO:0000313" key="4">
    <source>
        <dbReference type="Proteomes" id="UP001153387"/>
    </source>
</evidence>
<dbReference type="Gene3D" id="1.10.10.60">
    <property type="entry name" value="Homeodomain-like"/>
    <property type="match status" value="1"/>
</dbReference>
<dbReference type="Pfam" id="PF13518">
    <property type="entry name" value="HTH_28"/>
    <property type="match status" value="1"/>
</dbReference>
<dbReference type="InterPro" id="IPR009057">
    <property type="entry name" value="Homeodomain-like_sf"/>
</dbReference>
<name>A0A9X4QLR5_9BACL</name>
<sequence length="120" mass="14144">MAKKGQKLLTYSFEMKKRAVEMRLQGMTKQQVADKLGIVDLDRLKVWLRRYKQMGEFGLMDGRGKRKQYSDEERYVKRLEMENAVLKKWLAITKAEVYQRNTGSSMNCVEASALQRFVKK</sequence>
<evidence type="ECO:0000313" key="3">
    <source>
        <dbReference type="EMBL" id="MDG0792580.1"/>
    </source>
</evidence>
<protein>
    <submittedName>
        <fullName evidence="2">Helix-turn-helix domain-containing protein</fullName>
    </submittedName>
</protein>